<gene>
    <name evidence="2" type="ORF">BDN70DRAFT_675245</name>
</gene>
<name>A0A9P5ZDG4_9AGAR</name>
<protein>
    <recommendedName>
        <fullName evidence="1">DUF6699 domain-containing protein</fullName>
    </recommendedName>
</protein>
<sequence>MHHLLVYSQHNVLGGDVAGHPCLISWDMRTPTEYARYIDHDQPLSFNDLAQPATEPSLESLEITCGFFPGDWPIQITHAGGITVGDVLDAIHNTIIRRISHAEWNLLSERQQDRIKVVFNNRWQAAADPDVCRQNGVLRMDCLLQHTKFGGLSVSLEADDSCILSLRRQA</sequence>
<evidence type="ECO:0000259" key="1">
    <source>
        <dbReference type="Pfam" id="PF20415"/>
    </source>
</evidence>
<feature type="domain" description="DUF6699" evidence="1">
    <location>
        <begin position="24"/>
        <end position="154"/>
    </location>
</feature>
<organism evidence="2 3">
    <name type="scientific">Pholiota conissans</name>
    <dbReference type="NCBI Taxonomy" id="109636"/>
    <lineage>
        <taxon>Eukaryota</taxon>
        <taxon>Fungi</taxon>
        <taxon>Dikarya</taxon>
        <taxon>Basidiomycota</taxon>
        <taxon>Agaricomycotina</taxon>
        <taxon>Agaricomycetes</taxon>
        <taxon>Agaricomycetidae</taxon>
        <taxon>Agaricales</taxon>
        <taxon>Agaricineae</taxon>
        <taxon>Strophariaceae</taxon>
        <taxon>Pholiota</taxon>
    </lineage>
</organism>
<dbReference type="OrthoDB" id="3144234at2759"/>
<dbReference type="Pfam" id="PF20415">
    <property type="entry name" value="DUF6699"/>
    <property type="match status" value="1"/>
</dbReference>
<comment type="caution">
    <text evidence="2">The sequence shown here is derived from an EMBL/GenBank/DDBJ whole genome shotgun (WGS) entry which is preliminary data.</text>
</comment>
<reference evidence="2" key="1">
    <citation type="submission" date="2020-11" db="EMBL/GenBank/DDBJ databases">
        <authorList>
            <consortium name="DOE Joint Genome Institute"/>
            <person name="Ahrendt S."/>
            <person name="Riley R."/>
            <person name="Andreopoulos W."/>
            <person name="Labutti K."/>
            <person name="Pangilinan J."/>
            <person name="Ruiz-Duenas F.J."/>
            <person name="Barrasa J.M."/>
            <person name="Sanchez-Garcia M."/>
            <person name="Camarero S."/>
            <person name="Miyauchi S."/>
            <person name="Serrano A."/>
            <person name="Linde D."/>
            <person name="Babiker R."/>
            <person name="Drula E."/>
            <person name="Ayuso-Fernandez I."/>
            <person name="Pacheco R."/>
            <person name="Padilla G."/>
            <person name="Ferreira P."/>
            <person name="Barriuso J."/>
            <person name="Kellner H."/>
            <person name="Castanera R."/>
            <person name="Alfaro M."/>
            <person name="Ramirez L."/>
            <person name="Pisabarro A.G."/>
            <person name="Kuo A."/>
            <person name="Tritt A."/>
            <person name="Lipzen A."/>
            <person name="He G."/>
            <person name="Yan M."/>
            <person name="Ng V."/>
            <person name="Cullen D."/>
            <person name="Martin F."/>
            <person name="Rosso M.-N."/>
            <person name="Henrissat B."/>
            <person name="Hibbett D."/>
            <person name="Martinez A.T."/>
            <person name="Grigoriev I.V."/>
        </authorList>
    </citation>
    <scope>NUCLEOTIDE SEQUENCE</scope>
    <source>
        <strain evidence="2">CIRM-BRFM 674</strain>
    </source>
</reference>
<dbReference type="EMBL" id="MU155137">
    <property type="protein sequence ID" value="KAF9485128.1"/>
    <property type="molecule type" value="Genomic_DNA"/>
</dbReference>
<dbReference type="Proteomes" id="UP000807469">
    <property type="component" value="Unassembled WGS sequence"/>
</dbReference>
<evidence type="ECO:0000313" key="3">
    <source>
        <dbReference type="Proteomes" id="UP000807469"/>
    </source>
</evidence>
<dbReference type="AlphaFoldDB" id="A0A9P5ZDG4"/>
<proteinExistence type="predicted"/>
<dbReference type="InterPro" id="IPR046522">
    <property type="entry name" value="DUF6699"/>
</dbReference>
<keyword evidence="3" id="KW-1185">Reference proteome</keyword>
<evidence type="ECO:0000313" key="2">
    <source>
        <dbReference type="EMBL" id="KAF9485128.1"/>
    </source>
</evidence>
<accession>A0A9P5ZDG4</accession>